<proteinExistence type="predicted"/>
<evidence type="ECO:0000313" key="1">
    <source>
        <dbReference type="EMBL" id="GAA2389199.1"/>
    </source>
</evidence>
<dbReference type="EMBL" id="BAAARV010000118">
    <property type="protein sequence ID" value="GAA2389199.1"/>
    <property type="molecule type" value="Genomic_DNA"/>
</dbReference>
<protein>
    <submittedName>
        <fullName evidence="1">Uncharacterized protein</fullName>
    </submittedName>
</protein>
<reference evidence="1 2" key="1">
    <citation type="journal article" date="2019" name="Int. J. Syst. Evol. Microbiol.">
        <title>The Global Catalogue of Microorganisms (GCM) 10K type strain sequencing project: providing services to taxonomists for standard genome sequencing and annotation.</title>
        <authorList>
            <consortium name="The Broad Institute Genomics Platform"/>
            <consortium name="The Broad Institute Genome Sequencing Center for Infectious Disease"/>
            <person name="Wu L."/>
            <person name="Ma J."/>
        </authorList>
    </citation>
    <scope>NUCLEOTIDE SEQUENCE [LARGE SCALE GENOMIC DNA]</scope>
    <source>
        <strain evidence="1 2">JCM 3272</strain>
    </source>
</reference>
<evidence type="ECO:0000313" key="2">
    <source>
        <dbReference type="Proteomes" id="UP001501444"/>
    </source>
</evidence>
<organism evidence="1 2">
    <name type="scientific">Dactylosporangium salmoneum</name>
    <dbReference type="NCBI Taxonomy" id="53361"/>
    <lineage>
        <taxon>Bacteria</taxon>
        <taxon>Bacillati</taxon>
        <taxon>Actinomycetota</taxon>
        <taxon>Actinomycetes</taxon>
        <taxon>Micromonosporales</taxon>
        <taxon>Micromonosporaceae</taxon>
        <taxon>Dactylosporangium</taxon>
    </lineage>
</organism>
<comment type="caution">
    <text evidence="1">The sequence shown here is derived from an EMBL/GenBank/DDBJ whole genome shotgun (WGS) entry which is preliminary data.</text>
</comment>
<dbReference type="Proteomes" id="UP001501444">
    <property type="component" value="Unassembled WGS sequence"/>
</dbReference>
<name>A0ABN3HWU7_9ACTN</name>
<keyword evidence="2" id="KW-1185">Reference proteome</keyword>
<sequence>MACSPHLCLDALAVVDGSLREDDRIGEAASADALATGVTIEYFAQAKLLLVGQPHLRDFGW</sequence>
<accession>A0ABN3HWU7</accession>
<gene>
    <name evidence="1" type="ORF">GCM10010170_100700</name>
</gene>